<dbReference type="Proteomes" id="UP001596135">
    <property type="component" value="Unassembled WGS sequence"/>
</dbReference>
<organism evidence="1 2">
    <name type="scientific">Nocardioides hankookensis</name>
    <dbReference type="NCBI Taxonomy" id="443157"/>
    <lineage>
        <taxon>Bacteria</taxon>
        <taxon>Bacillati</taxon>
        <taxon>Actinomycetota</taxon>
        <taxon>Actinomycetes</taxon>
        <taxon>Propionibacteriales</taxon>
        <taxon>Nocardioidaceae</taxon>
        <taxon>Nocardioides</taxon>
    </lineage>
</organism>
<name>A0ABW1LDM5_9ACTN</name>
<evidence type="ECO:0000313" key="1">
    <source>
        <dbReference type="EMBL" id="MFC6041999.1"/>
    </source>
</evidence>
<evidence type="ECO:0000313" key="2">
    <source>
        <dbReference type="Proteomes" id="UP001596135"/>
    </source>
</evidence>
<reference evidence="2" key="1">
    <citation type="journal article" date="2019" name="Int. J. Syst. Evol. Microbiol.">
        <title>The Global Catalogue of Microorganisms (GCM) 10K type strain sequencing project: providing services to taxonomists for standard genome sequencing and annotation.</title>
        <authorList>
            <consortium name="The Broad Institute Genomics Platform"/>
            <consortium name="The Broad Institute Genome Sequencing Center for Infectious Disease"/>
            <person name="Wu L."/>
            <person name="Ma J."/>
        </authorList>
    </citation>
    <scope>NUCLEOTIDE SEQUENCE [LARGE SCALE GENOMIC DNA]</scope>
    <source>
        <strain evidence="2">CCUG 54522</strain>
    </source>
</reference>
<dbReference type="InterPro" id="IPR036689">
    <property type="entry name" value="ESAT-6-like_sf"/>
</dbReference>
<proteinExistence type="predicted"/>
<dbReference type="Gene3D" id="1.10.287.1060">
    <property type="entry name" value="ESAT-6-like"/>
    <property type="match status" value="1"/>
</dbReference>
<dbReference type="SUPFAM" id="SSF140453">
    <property type="entry name" value="EsxAB dimer-like"/>
    <property type="match status" value="1"/>
</dbReference>
<keyword evidence="2" id="KW-1185">Reference proteome</keyword>
<accession>A0ABW1LDM5</accession>
<protein>
    <submittedName>
        <fullName evidence="1">Uncharacterized protein</fullName>
    </submittedName>
</protein>
<gene>
    <name evidence="1" type="ORF">ACFPYL_02880</name>
</gene>
<sequence length="100" mass="10703">MLTDTTGIRHLAGRMRERAQEIRAEAARVRRRADEVPWQGRSAEAMRRQVAVRLATLAATADLHDDAADALLRHARAVDATAAVVGGAVTAAAHEIGSLL</sequence>
<comment type="caution">
    <text evidence="1">The sequence shown here is derived from an EMBL/GenBank/DDBJ whole genome shotgun (WGS) entry which is preliminary data.</text>
</comment>
<dbReference type="RefSeq" id="WP_379150131.1">
    <property type="nucleotide sequence ID" value="NZ_JBHSRJ010000001.1"/>
</dbReference>
<dbReference type="EMBL" id="JBHSRJ010000001">
    <property type="protein sequence ID" value="MFC6041999.1"/>
    <property type="molecule type" value="Genomic_DNA"/>
</dbReference>